<dbReference type="Proteomes" id="UP000240530">
    <property type="component" value="Unassembled WGS sequence"/>
</dbReference>
<evidence type="ECO:0000313" key="4">
    <source>
        <dbReference type="Proteomes" id="UP000240530"/>
    </source>
</evidence>
<feature type="region of interest" description="Disordered" evidence="1">
    <location>
        <begin position="114"/>
        <end position="175"/>
    </location>
</feature>
<evidence type="ECO:0000256" key="2">
    <source>
        <dbReference type="SAM" id="SignalP"/>
    </source>
</evidence>
<evidence type="ECO:0008006" key="5">
    <source>
        <dbReference type="Google" id="ProtNLM"/>
    </source>
</evidence>
<feature type="chain" id="PRO_5015771784" description="DUF1496 domain-containing protein" evidence="2">
    <location>
        <begin position="19"/>
        <end position="175"/>
    </location>
</feature>
<proteinExistence type="predicted"/>
<sequence length="175" mass="18623">MKPLLLVALTVLAFQAHAQDKYVCKRGDSERVVEVVYTNPGSQVPCEVHYTKSTGTEVLWDAKNEKGYCEAKAKAFAEKLTTLGMTCSGLDATATEQPTAAQVQQDTAAPLVETQTYSNSAPETQAAPESQPKDVSTAEPVSAPEVPVQTQTSVAEESATQPAQTPAEKPQGQPE</sequence>
<dbReference type="EMBL" id="PYNS01000020">
    <property type="protein sequence ID" value="PSV09290.1"/>
    <property type="molecule type" value="Genomic_DNA"/>
</dbReference>
<organism evidence="3 4">
    <name type="scientific">Photobacterium leiognathi subsp. mandapamensis</name>
    <name type="common">Photobacterium mandapamensis</name>
    <dbReference type="NCBI Taxonomy" id="48408"/>
    <lineage>
        <taxon>Bacteria</taxon>
        <taxon>Pseudomonadati</taxon>
        <taxon>Pseudomonadota</taxon>
        <taxon>Gammaproteobacteria</taxon>
        <taxon>Vibrionales</taxon>
        <taxon>Vibrionaceae</taxon>
        <taxon>Photobacterium</taxon>
    </lineage>
</organism>
<feature type="compositionally biased region" description="Polar residues" evidence="1">
    <location>
        <begin position="114"/>
        <end position="123"/>
    </location>
</feature>
<name>A0A2T3KSB5_PHOLD</name>
<gene>
    <name evidence="3" type="ORF">C0W93_15800</name>
</gene>
<comment type="caution">
    <text evidence="3">The sequence shown here is derived from an EMBL/GenBank/DDBJ whole genome shotgun (WGS) entry which is preliminary data.</text>
</comment>
<keyword evidence="2" id="KW-0732">Signal</keyword>
<dbReference type="RefSeq" id="WP_107185673.1">
    <property type="nucleotide sequence ID" value="NZ_JAWQGC010000001.1"/>
</dbReference>
<evidence type="ECO:0000256" key="1">
    <source>
        <dbReference type="SAM" id="MobiDB-lite"/>
    </source>
</evidence>
<evidence type="ECO:0000313" key="3">
    <source>
        <dbReference type="EMBL" id="PSV09290.1"/>
    </source>
</evidence>
<dbReference type="AlphaFoldDB" id="A0A2T3KSB5"/>
<protein>
    <recommendedName>
        <fullName evidence="5">DUF1496 domain-containing protein</fullName>
    </recommendedName>
</protein>
<feature type="compositionally biased region" description="Polar residues" evidence="1">
    <location>
        <begin position="148"/>
        <end position="164"/>
    </location>
</feature>
<reference evidence="3 4" key="1">
    <citation type="submission" date="2018-03" db="EMBL/GenBank/DDBJ databases">
        <title>Whole genome sequencing of Histamine producing bacteria.</title>
        <authorList>
            <person name="Butler K."/>
        </authorList>
    </citation>
    <scope>NUCLEOTIDE SEQUENCE [LARGE SCALE GENOMIC DNA]</scope>
    <source>
        <strain evidence="3 4">Res.4.1</strain>
    </source>
</reference>
<accession>A0A2T3KSB5</accession>
<feature type="signal peptide" evidence="2">
    <location>
        <begin position="1"/>
        <end position="18"/>
    </location>
</feature>